<proteinExistence type="predicted"/>
<reference evidence="1 2" key="1">
    <citation type="submission" date="2021-08" db="EMBL/GenBank/DDBJ databases">
        <title>Draft genome sequence of Spirulina subsalsa with high tolerance to salinity and hype-accumulation of phycocyanin.</title>
        <authorList>
            <person name="Pei H."/>
            <person name="Jiang L."/>
        </authorList>
    </citation>
    <scope>NUCLEOTIDE SEQUENCE [LARGE SCALE GENOMIC DNA]</scope>
    <source>
        <strain evidence="1 2">FACHB-351</strain>
    </source>
</reference>
<keyword evidence="2" id="KW-1185">Reference proteome</keyword>
<evidence type="ECO:0000313" key="2">
    <source>
        <dbReference type="Proteomes" id="UP001526426"/>
    </source>
</evidence>
<dbReference type="EMBL" id="JAIHOM010000043">
    <property type="protein sequence ID" value="MCW6036698.1"/>
    <property type="molecule type" value="Genomic_DNA"/>
</dbReference>
<sequence length="119" mass="13631">MNSNNRRLLIFASIILSLVLVGIIWALTLPATSAQYPRVSPPVPIVQAERKPDSDRLQAVIDCLPPELSINNKDTRDRVNRALNEMQNEQLERMFQVKDSPKLNEAEENFQRCLKEKAF</sequence>
<gene>
    <name evidence="1" type="ORF">K4A83_10555</name>
</gene>
<accession>A0ABT3L5C6</accession>
<dbReference type="Proteomes" id="UP001526426">
    <property type="component" value="Unassembled WGS sequence"/>
</dbReference>
<protein>
    <submittedName>
        <fullName evidence="1">Uncharacterized protein</fullName>
    </submittedName>
</protein>
<name>A0ABT3L5C6_9CYAN</name>
<evidence type="ECO:0000313" key="1">
    <source>
        <dbReference type="EMBL" id="MCW6036698.1"/>
    </source>
</evidence>
<dbReference type="RefSeq" id="WP_265264500.1">
    <property type="nucleotide sequence ID" value="NZ_JAIHOM010000043.1"/>
</dbReference>
<organism evidence="1 2">
    <name type="scientific">Spirulina subsalsa FACHB-351</name>
    <dbReference type="NCBI Taxonomy" id="234711"/>
    <lineage>
        <taxon>Bacteria</taxon>
        <taxon>Bacillati</taxon>
        <taxon>Cyanobacteriota</taxon>
        <taxon>Cyanophyceae</taxon>
        <taxon>Spirulinales</taxon>
        <taxon>Spirulinaceae</taxon>
        <taxon>Spirulina</taxon>
    </lineage>
</organism>
<comment type="caution">
    <text evidence="1">The sequence shown here is derived from an EMBL/GenBank/DDBJ whole genome shotgun (WGS) entry which is preliminary data.</text>
</comment>